<dbReference type="OrthoDB" id="9838378at2759"/>
<dbReference type="GO" id="GO:0016529">
    <property type="term" value="C:sarcoplasmic reticulum"/>
    <property type="evidence" value="ECO:0007669"/>
    <property type="project" value="TreeGrafter"/>
</dbReference>
<sequence>MTTRALEELDGGLGSCPAEEDLSLLADPCPGQAQEDKAQGTSRLADLSSWPHDSPPAAEGRVDTKSKKMEKEPAVKGAPSPKEKLKAGATPRSAPARKKSQAAPPPKQPPPPPPQMEELPWGDMSLNKCLVLATLVALLGSAFQLCHDTVIGKVAVPEPAREPWLPPSGALKARETPPQPPKPEAWTPPPASPAPQKEAEARSESPRSGKAAEEAEEEASEATGETPGKAQVDQGPKEKPPGKERRKERPRSEKEERPRKARPQREKEQRPRRERPRADREGREAPPRRRESREGGHRPRARDSRDAEHRASKKKGQTFSEEEERPGRQKHRAGKGRD</sequence>
<dbReference type="GO" id="GO:0003009">
    <property type="term" value="P:skeletal muscle contraction"/>
    <property type="evidence" value="ECO:0007669"/>
    <property type="project" value="TreeGrafter"/>
</dbReference>
<dbReference type="RefSeq" id="XP_007949260.1">
    <property type="nucleotide sequence ID" value="XM_007951069.1"/>
</dbReference>
<dbReference type="PANTHER" id="PTHR22397:SF2">
    <property type="entry name" value="JUNCTIONAL SARCOPLASMIC RETICULUM PROTEIN 1"/>
    <property type="match status" value="1"/>
</dbReference>
<feature type="region of interest" description="Disordered" evidence="1">
    <location>
        <begin position="23"/>
        <end position="121"/>
    </location>
</feature>
<gene>
    <name evidence="3" type="primary">JSRP1</name>
</gene>
<feature type="compositionally biased region" description="Basic and acidic residues" evidence="1">
    <location>
        <begin position="235"/>
        <end position="310"/>
    </location>
</feature>
<evidence type="ECO:0000256" key="1">
    <source>
        <dbReference type="SAM" id="MobiDB-lite"/>
    </source>
</evidence>
<feature type="compositionally biased region" description="Basic residues" evidence="1">
    <location>
        <begin position="328"/>
        <end position="338"/>
    </location>
</feature>
<feature type="region of interest" description="Disordered" evidence="1">
    <location>
        <begin position="158"/>
        <end position="338"/>
    </location>
</feature>
<feature type="compositionally biased region" description="Pro residues" evidence="1">
    <location>
        <begin position="103"/>
        <end position="115"/>
    </location>
</feature>
<dbReference type="InterPro" id="IPR026178">
    <property type="entry name" value="JSRP1"/>
</dbReference>
<feature type="compositionally biased region" description="Pro residues" evidence="1">
    <location>
        <begin position="177"/>
        <end position="193"/>
    </location>
</feature>
<dbReference type="AlphaFoldDB" id="A0A8B7AMN1"/>
<evidence type="ECO:0000313" key="3">
    <source>
        <dbReference type="RefSeq" id="XP_007949260.1"/>
    </source>
</evidence>
<reference evidence="3" key="1">
    <citation type="submission" date="2025-08" db="UniProtKB">
        <authorList>
            <consortium name="RefSeq"/>
        </authorList>
    </citation>
    <scope>IDENTIFICATION</scope>
</reference>
<feature type="compositionally biased region" description="Basic and acidic residues" evidence="1">
    <location>
        <begin position="60"/>
        <end position="74"/>
    </location>
</feature>
<protein>
    <submittedName>
        <fullName evidence="3">Junctional sarcoplasmic reticulum protein 1</fullName>
    </submittedName>
</protein>
<keyword evidence="2" id="KW-1185">Reference proteome</keyword>
<evidence type="ECO:0000313" key="2">
    <source>
        <dbReference type="Proteomes" id="UP000694850"/>
    </source>
</evidence>
<dbReference type="CTD" id="126306"/>
<dbReference type="PANTHER" id="PTHR22397">
    <property type="entry name" value="JUNCTIONAL SARCOPLASMIC RETICULUM PROTEIN 1"/>
    <property type="match status" value="1"/>
</dbReference>
<dbReference type="Proteomes" id="UP000694850">
    <property type="component" value="Unplaced"/>
</dbReference>
<feature type="compositionally biased region" description="Basic and acidic residues" evidence="1">
    <location>
        <begin position="197"/>
        <end position="213"/>
    </location>
</feature>
<organism evidence="2 3">
    <name type="scientific">Orycteropus afer afer</name>
    <dbReference type="NCBI Taxonomy" id="1230840"/>
    <lineage>
        <taxon>Eukaryota</taxon>
        <taxon>Metazoa</taxon>
        <taxon>Chordata</taxon>
        <taxon>Craniata</taxon>
        <taxon>Vertebrata</taxon>
        <taxon>Euteleostomi</taxon>
        <taxon>Mammalia</taxon>
        <taxon>Eutheria</taxon>
        <taxon>Afrotheria</taxon>
        <taxon>Tubulidentata</taxon>
        <taxon>Orycteropodidae</taxon>
        <taxon>Orycteropus</taxon>
    </lineage>
</organism>
<dbReference type="GeneID" id="103205686"/>
<accession>A0A8B7AMN1</accession>
<name>A0A8B7AMN1_ORYAF</name>
<proteinExistence type="predicted"/>
<dbReference type="Pfam" id="PF15312">
    <property type="entry name" value="JSRP"/>
    <property type="match status" value="1"/>
</dbReference>